<reference evidence="2" key="1">
    <citation type="submission" date="2021-06" db="EMBL/GenBank/DDBJ databases">
        <authorList>
            <person name="Kallberg Y."/>
            <person name="Tangrot J."/>
            <person name="Rosling A."/>
        </authorList>
    </citation>
    <scope>NUCLEOTIDE SEQUENCE</scope>
    <source>
        <strain evidence="2">MA453B</strain>
    </source>
</reference>
<dbReference type="EMBL" id="CAJVPY010011234">
    <property type="protein sequence ID" value="CAG8725312.1"/>
    <property type="molecule type" value="Genomic_DNA"/>
</dbReference>
<organism evidence="2 3">
    <name type="scientific">Dentiscutata erythropus</name>
    <dbReference type="NCBI Taxonomy" id="1348616"/>
    <lineage>
        <taxon>Eukaryota</taxon>
        <taxon>Fungi</taxon>
        <taxon>Fungi incertae sedis</taxon>
        <taxon>Mucoromycota</taxon>
        <taxon>Glomeromycotina</taxon>
        <taxon>Glomeromycetes</taxon>
        <taxon>Diversisporales</taxon>
        <taxon>Gigasporaceae</taxon>
        <taxon>Dentiscutata</taxon>
    </lineage>
</organism>
<evidence type="ECO:0000313" key="3">
    <source>
        <dbReference type="Proteomes" id="UP000789405"/>
    </source>
</evidence>
<dbReference type="GO" id="GO:0005524">
    <property type="term" value="F:ATP binding"/>
    <property type="evidence" value="ECO:0007669"/>
    <property type="project" value="InterPro"/>
</dbReference>
<feature type="non-terminal residue" evidence="2">
    <location>
        <position position="205"/>
    </location>
</feature>
<dbReference type="GO" id="GO:0004672">
    <property type="term" value="F:protein kinase activity"/>
    <property type="evidence" value="ECO:0007669"/>
    <property type="project" value="InterPro"/>
</dbReference>
<dbReference type="InterPro" id="IPR000719">
    <property type="entry name" value="Prot_kinase_dom"/>
</dbReference>
<dbReference type="InterPro" id="IPR011009">
    <property type="entry name" value="Kinase-like_dom_sf"/>
</dbReference>
<keyword evidence="3" id="KW-1185">Reference proteome</keyword>
<dbReference type="OrthoDB" id="2432637at2759"/>
<dbReference type="Gene3D" id="1.10.510.10">
    <property type="entry name" value="Transferase(Phosphotransferase) domain 1"/>
    <property type="match status" value="1"/>
</dbReference>
<dbReference type="PROSITE" id="PS50011">
    <property type="entry name" value="PROTEIN_KINASE_DOM"/>
    <property type="match status" value="1"/>
</dbReference>
<sequence>DKKIIVVWATNIKKTFTDRMESNTRVEKLKNVYNLLKKKGVPNVDNLLQAKNEKGEVYLGPKGMSVRPKNQRELLEAIVCILEALVVMHGGDEPIFHQDIRWPNIIRLPGSSSVPSKWILIDWDEADEPPTQPAIHLAKENHAPGVFQENHHGEVDIWSVGKLITEASKWLIGISPKILELGREMRSNNRPNAQDALKNIKSFMA</sequence>
<dbReference type="SUPFAM" id="SSF56112">
    <property type="entry name" value="Protein kinase-like (PK-like)"/>
    <property type="match status" value="1"/>
</dbReference>
<comment type="caution">
    <text evidence="2">The sequence shown here is derived from an EMBL/GenBank/DDBJ whole genome shotgun (WGS) entry which is preliminary data.</text>
</comment>
<evidence type="ECO:0000313" key="2">
    <source>
        <dbReference type="EMBL" id="CAG8725312.1"/>
    </source>
</evidence>
<accession>A0A9N9NEP3</accession>
<dbReference type="AlphaFoldDB" id="A0A9N9NEP3"/>
<dbReference type="Proteomes" id="UP000789405">
    <property type="component" value="Unassembled WGS sequence"/>
</dbReference>
<evidence type="ECO:0000259" key="1">
    <source>
        <dbReference type="PROSITE" id="PS50011"/>
    </source>
</evidence>
<name>A0A9N9NEP3_9GLOM</name>
<gene>
    <name evidence="2" type="ORF">DERYTH_LOCUS14663</name>
</gene>
<feature type="domain" description="Protein kinase" evidence="1">
    <location>
        <begin position="1"/>
        <end position="205"/>
    </location>
</feature>
<proteinExistence type="predicted"/>
<protein>
    <submittedName>
        <fullName evidence="2">10570_t:CDS:1</fullName>
    </submittedName>
</protein>